<organism evidence="1 2">
    <name type="scientific">Caenorhabditis briggsae</name>
    <dbReference type="NCBI Taxonomy" id="6238"/>
    <lineage>
        <taxon>Eukaryota</taxon>
        <taxon>Metazoa</taxon>
        <taxon>Ecdysozoa</taxon>
        <taxon>Nematoda</taxon>
        <taxon>Chromadorea</taxon>
        <taxon>Rhabditida</taxon>
        <taxon>Rhabditina</taxon>
        <taxon>Rhabditomorpha</taxon>
        <taxon>Rhabditoidea</taxon>
        <taxon>Rhabditidae</taxon>
        <taxon>Peloderinae</taxon>
        <taxon>Caenorhabditis</taxon>
    </lineage>
</organism>
<dbReference type="EMBL" id="CP092624">
    <property type="protein sequence ID" value="UMM35400.1"/>
    <property type="molecule type" value="Genomic_DNA"/>
</dbReference>
<name>A0AAE9F6A6_CAEBR</name>
<proteinExistence type="predicted"/>
<keyword evidence="2" id="KW-1185">Reference proteome</keyword>
<accession>A0AAE9F6A6</accession>
<evidence type="ECO:0000313" key="1">
    <source>
        <dbReference type="EMBL" id="UMM35400.1"/>
    </source>
</evidence>
<dbReference type="Proteomes" id="UP000829354">
    <property type="component" value="Chromosome V"/>
</dbReference>
<evidence type="ECO:0000313" key="2">
    <source>
        <dbReference type="Proteomes" id="UP000829354"/>
    </source>
</evidence>
<gene>
    <name evidence="1" type="ORF">L5515_008042</name>
</gene>
<protein>
    <submittedName>
        <fullName evidence="1">Uncharacterized protein</fullName>
    </submittedName>
</protein>
<dbReference type="AlphaFoldDB" id="A0AAE9F6A6"/>
<sequence>MCKDNRSTERNNWIFPDGTLPDGIAIYGTFRHFSKIDPTSSRKFGNVTTHDGFGSISPGLYYFSFNHSEKYQ</sequence>
<reference evidence="1 2" key="1">
    <citation type="submission" date="2022-04" db="EMBL/GenBank/DDBJ databases">
        <title>Chromosome-level reference genomes for two strains of Caenorhabditis briggsae: an improved platform for comparative genomics.</title>
        <authorList>
            <person name="Stevens L."/>
            <person name="Andersen E."/>
        </authorList>
    </citation>
    <scope>NUCLEOTIDE SEQUENCE [LARGE SCALE GENOMIC DNA]</scope>
    <source>
        <strain evidence="1">VX34</strain>
        <tissue evidence="1">Whole-organism</tissue>
    </source>
</reference>